<reference evidence="14 15" key="1">
    <citation type="journal article" date="2018" name="G3 (Bethesda)">
        <title>A High-Quality Reference Genome for the Invasive Mosquitofish Gambusia affinis Using a Chicago Library.</title>
        <authorList>
            <person name="Hoffberg S.L."/>
            <person name="Troendle N.J."/>
            <person name="Glenn T.C."/>
            <person name="Mahmud O."/>
            <person name="Louha S."/>
            <person name="Chalopin D."/>
            <person name="Bennetzen J.L."/>
            <person name="Mauricio R."/>
        </authorList>
    </citation>
    <scope>NUCLEOTIDE SEQUENCE [LARGE SCALE GENOMIC DNA]</scope>
    <source>
        <strain evidence="14">NE01/NJP1002.9</strain>
        <tissue evidence="14">Muscle</tissue>
    </source>
</reference>
<evidence type="ECO:0000256" key="7">
    <source>
        <dbReference type="ARBA" id="ARBA00023157"/>
    </source>
</evidence>
<keyword evidence="3 11" id="KW-0812">Transmembrane</keyword>
<name>A0A315WCM4_GAMAF</name>
<dbReference type="InterPro" id="IPR007110">
    <property type="entry name" value="Ig-like_dom"/>
</dbReference>
<evidence type="ECO:0000256" key="2">
    <source>
        <dbReference type="ARBA" id="ARBA00022475"/>
    </source>
</evidence>
<feature type="non-terminal residue" evidence="14">
    <location>
        <position position="309"/>
    </location>
</feature>
<dbReference type="SUPFAM" id="SSF48726">
    <property type="entry name" value="Immunoglobulin"/>
    <property type="match status" value="1"/>
</dbReference>
<evidence type="ECO:0000256" key="4">
    <source>
        <dbReference type="ARBA" id="ARBA00022729"/>
    </source>
</evidence>
<keyword evidence="2" id="KW-1003">Cell membrane</keyword>
<keyword evidence="15" id="KW-1185">Reference proteome</keyword>
<dbReference type="InterPro" id="IPR013783">
    <property type="entry name" value="Ig-like_fold"/>
</dbReference>
<evidence type="ECO:0000256" key="11">
    <source>
        <dbReference type="SAM" id="Phobius"/>
    </source>
</evidence>
<dbReference type="GO" id="GO:0006955">
    <property type="term" value="P:immune response"/>
    <property type="evidence" value="ECO:0007669"/>
    <property type="project" value="TreeGrafter"/>
</dbReference>
<evidence type="ECO:0000256" key="1">
    <source>
        <dbReference type="ARBA" id="ARBA00004251"/>
    </source>
</evidence>
<evidence type="ECO:0000256" key="9">
    <source>
        <dbReference type="ARBA" id="ARBA00023180"/>
    </source>
</evidence>
<dbReference type="Pfam" id="PF13927">
    <property type="entry name" value="Ig_3"/>
    <property type="match status" value="1"/>
</dbReference>
<evidence type="ECO:0000256" key="8">
    <source>
        <dbReference type="ARBA" id="ARBA00023170"/>
    </source>
</evidence>
<dbReference type="EMBL" id="NHOQ01000034">
    <property type="protein sequence ID" value="PWA33621.1"/>
    <property type="molecule type" value="Genomic_DNA"/>
</dbReference>
<keyword evidence="7" id="KW-1015">Disulfide bond</keyword>
<evidence type="ECO:0000256" key="5">
    <source>
        <dbReference type="ARBA" id="ARBA00022989"/>
    </source>
</evidence>
<dbReference type="GO" id="GO:0042130">
    <property type="term" value="P:negative regulation of T cell proliferation"/>
    <property type="evidence" value="ECO:0007669"/>
    <property type="project" value="TreeGrafter"/>
</dbReference>
<dbReference type="GO" id="GO:0071222">
    <property type="term" value="P:cellular response to lipopolysaccharide"/>
    <property type="evidence" value="ECO:0007669"/>
    <property type="project" value="TreeGrafter"/>
</dbReference>
<accession>A0A315WCM4</accession>
<evidence type="ECO:0000256" key="3">
    <source>
        <dbReference type="ARBA" id="ARBA00022692"/>
    </source>
</evidence>
<evidence type="ECO:0000313" key="15">
    <source>
        <dbReference type="Proteomes" id="UP000250572"/>
    </source>
</evidence>
<feature type="signal peptide" evidence="12">
    <location>
        <begin position="1"/>
        <end position="23"/>
    </location>
</feature>
<keyword evidence="9" id="KW-0325">Glycoprotein</keyword>
<dbReference type="GO" id="GO:0031295">
    <property type="term" value="P:T cell costimulation"/>
    <property type="evidence" value="ECO:0007669"/>
    <property type="project" value="TreeGrafter"/>
</dbReference>
<dbReference type="InterPro" id="IPR036179">
    <property type="entry name" value="Ig-like_dom_sf"/>
</dbReference>
<dbReference type="AlphaFoldDB" id="A0A315WCM4"/>
<gene>
    <name evidence="14" type="ORF">CCH79_00007599</name>
</gene>
<dbReference type="PANTHER" id="PTHR25466:SF14">
    <property type="entry name" value="BUTYROPHILIN SUBFAMILY 2 MEMBER A2-LIKE-RELATED"/>
    <property type="match status" value="1"/>
</dbReference>
<keyword evidence="6 11" id="KW-0472">Membrane</keyword>
<dbReference type="SMART" id="SM00409">
    <property type="entry name" value="IG"/>
    <property type="match status" value="2"/>
</dbReference>
<keyword evidence="5 11" id="KW-1133">Transmembrane helix</keyword>
<evidence type="ECO:0000256" key="6">
    <source>
        <dbReference type="ARBA" id="ARBA00023136"/>
    </source>
</evidence>
<organism evidence="14 15">
    <name type="scientific">Gambusia affinis</name>
    <name type="common">Western mosquitofish</name>
    <name type="synonym">Heterandria affinis</name>
    <dbReference type="NCBI Taxonomy" id="33528"/>
    <lineage>
        <taxon>Eukaryota</taxon>
        <taxon>Metazoa</taxon>
        <taxon>Chordata</taxon>
        <taxon>Craniata</taxon>
        <taxon>Vertebrata</taxon>
        <taxon>Euteleostomi</taxon>
        <taxon>Actinopterygii</taxon>
        <taxon>Neopterygii</taxon>
        <taxon>Teleostei</taxon>
        <taxon>Neoteleostei</taxon>
        <taxon>Acanthomorphata</taxon>
        <taxon>Ovalentaria</taxon>
        <taxon>Atherinomorphae</taxon>
        <taxon>Cyprinodontiformes</taxon>
        <taxon>Poeciliidae</taxon>
        <taxon>Poeciliinae</taxon>
        <taxon>Gambusia</taxon>
    </lineage>
</organism>
<proteinExistence type="predicted"/>
<dbReference type="InterPro" id="IPR003599">
    <property type="entry name" value="Ig_sub"/>
</dbReference>
<dbReference type="GO" id="GO:0007166">
    <property type="term" value="P:cell surface receptor signaling pathway"/>
    <property type="evidence" value="ECO:0007669"/>
    <property type="project" value="TreeGrafter"/>
</dbReference>
<sequence>MAHLYFQVCLLVFVVKVPPKCRGEEIVSALLDEDVVLSCLNFNITDPRSCYRIRLVNNTGDRKPSVLFEYPKKSQDAKRVNLEANRKGQTCVFLKTLQRSDQGTYHFEIWKGWDKINVTLISLKVKDCRNLKPEVAKPGQNVNLNCSVDAETTPSNVRWARMKGSDSVPVNLTRVEMKGISLTIKSLSASDTGWYRCDYILGQSRRCSEIYLRFQDHQEAVSTTTMIPRSAFTETRQASLYSSSEPHKMEGSETSILVVVLTLTSIFTLAALTGVLIYKRRKTQRKSEDTKDRINSLYALPEENVEGLT</sequence>
<evidence type="ECO:0000256" key="12">
    <source>
        <dbReference type="SAM" id="SignalP"/>
    </source>
</evidence>
<evidence type="ECO:0000256" key="10">
    <source>
        <dbReference type="ARBA" id="ARBA00023319"/>
    </source>
</evidence>
<evidence type="ECO:0000259" key="13">
    <source>
        <dbReference type="PROSITE" id="PS50835"/>
    </source>
</evidence>
<feature type="transmembrane region" description="Helical" evidence="11">
    <location>
        <begin position="256"/>
        <end position="278"/>
    </location>
</feature>
<protein>
    <recommendedName>
        <fullName evidence="13">Ig-like domain-containing protein</fullName>
    </recommendedName>
</protein>
<feature type="domain" description="Ig-like" evidence="13">
    <location>
        <begin position="116"/>
        <end position="197"/>
    </location>
</feature>
<comment type="subcellular location">
    <subcellularLocation>
        <location evidence="1">Cell membrane</location>
        <topology evidence="1">Single-pass type I membrane protein</topology>
    </subcellularLocation>
</comment>
<keyword evidence="8" id="KW-0675">Receptor</keyword>
<dbReference type="PANTHER" id="PTHR25466">
    <property type="entry name" value="T-LYMPHOCYTE ACTIVATION ANTIGEN"/>
    <property type="match status" value="1"/>
</dbReference>
<feature type="chain" id="PRO_5016455896" description="Ig-like domain-containing protein" evidence="12">
    <location>
        <begin position="24"/>
        <end position="309"/>
    </location>
</feature>
<keyword evidence="10" id="KW-0393">Immunoglobulin domain</keyword>
<dbReference type="GO" id="GO:0042102">
    <property type="term" value="P:positive regulation of T cell proliferation"/>
    <property type="evidence" value="ECO:0007669"/>
    <property type="project" value="TreeGrafter"/>
</dbReference>
<dbReference type="GO" id="GO:0009897">
    <property type="term" value="C:external side of plasma membrane"/>
    <property type="evidence" value="ECO:0007669"/>
    <property type="project" value="TreeGrafter"/>
</dbReference>
<dbReference type="InterPro" id="IPR051713">
    <property type="entry name" value="T-cell_Activation_Regulation"/>
</dbReference>
<keyword evidence="4 12" id="KW-0732">Signal</keyword>
<evidence type="ECO:0000313" key="14">
    <source>
        <dbReference type="EMBL" id="PWA33621.1"/>
    </source>
</evidence>
<dbReference type="Proteomes" id="UP000250572">
    <property type="component" value="Unassembled WGS sequence"/>
</dbReference>
<dbReference type="PROSITE" id="PS50835">
    <property type="entry name" value="IG_LIKE"/>
    <property type="match status" value="1"/>
</dbReference>
<dbReference type="Gene3D" id="2.60.40.10">
    <property type="entry name" value="Immunoglobulins"/>
    <property type="match status" value="2"/>
</dbReference>
<comment type="caution">
    <text evidence="14">The sequence shown here is derived from an EMBL/GenBank/DDBJ whole genome shotgun (WGS) entry which is preliminary data.</text>
</comment>